<protein>
    <recommendedName>
        <fullName evidence="4 5">Flagellar hook-basal body complex protein FliE</fullName>
    </recommendedName>
</protein>
<evidence type="ECO:0000256" key="5">
    <source>
        <dbReference type="NCBIfam" id="TIGR00205"/>
    </source>
</evidence>
<keyword evidence="6" id="KW-0282">Flagellum</keyword>
<keyword evidence="6" id="KW-0969">Cilium</keyword>
<evidence type="ECO:0000256" key="3">
    <source>
        <dbReference type="ARBA" id="ARBA00023143"/>
    </source>
</evidence>
<dbReference type="GO" id="GO:0003774">
    <property type="term" value="F:cytoskeletal motor activity"/>
    <property type="evidence" value="ECO:0007669"/>
    <property type="project" value="InterPro"/>
</dbReference>
<comment type="similarity">
    <text evidence="2 4">Belongs to the FliE family.</text>
</comment>
<dbReference type="EMBL" id="FNLL01000002">
    <property type="protein sequence ID" value="SDT85929.1"/>
    <property type="molecule type" value="Genomic_DNA"/>
</dbReference>
<name>A0A1H2DSQ5_9BACT</name>
<reference evidence="7" key="1">
    <citation type="submission" date="2016-10" db="EMBL/GenBank/DDBJ databases">
        <authorList>
            <person name="Varghese N."/>
            <person name="Submissions S."/>
        </authorList>
    </citation>
    <scope>NUCLEOTIDE SEQUENCE [LARGE SCALE GENOMIC DNA]</scope>
    <source>
        <strain evidence="7">DSM 3384</strain>
    </source>
</reference>
<dbReference type="GO" id="GO:0071973">
    <property type="term" value="P:bacterial-type flagellum-dependent cell motility"/>
    <property type="evidence" value="ECO:0007669"/>
    <property type="project" value="InterPro"/>
</dbReference>
<keyword evidence="3 4" id="KW-0975">Bacterial flagellum</keyword>
<proteinExistence type="inferred from homology"/>
<keyword evidence="7" id="KW-1185">Reference proteome</keyword>
<gene>
    <name evidence="4" type="primary">fliE</name>
    <name evidence="6" type="ORF">SAMN04487931_102115</name>
</gene>
<accession>A0A1H2DSQ5</accession>
<organism evidence="6 7">
    <name type="scientific">Desulfobacula phenolica</name>
    <dbReference type="NCBI Taxonomy" id="90732"/>
    <lineage>
        <taxon>Bacteria</taxon>
        <taxon>Pseudomonadati</taxon>
        <taxon>Thermodesulfobacteriota</taxon>
        <taxon>Desulfobacteria</taxon>
        <taxon>Desulfobacterales</taxon>
        <taxon>Desulfobacteraceae</taxon>
        <taxon>Desulfobacula</taxon>
    </lineage>
</organism>
<dbReference type="PANTHER" id="PTHR34653">
    <property type="match status" value="1"/>
</dbReference>
<keyword evidence="6" id="KW-0966">Cell projection</keyword>
<evidence type="ECO:0000256" key="2">
    <source>
        <dbReference type="ARBA" id="ARBA00009272"/>
    </source>
</evidence>
<dbReference type="PRINTS" id="PR01006">
    <property type="entry name" value="FLGHOOKFLIE"/>
</dbReference>
<evidence type="ECO:0000256" key="4">
    <source>
        <dbReference type="HAMAP-Rule" id="MF_00724"/>
    </source>
</evidence>
<comment type="subcellular location">
    <subcellularLocation>
        <location evidence="1 4">Bacterial flagellum basal body</location>
    </subcellularLocation>
</comment>
<dbReference type="GO" id="GO:0009425">
    <property type="term" value="C:bacterial-type flagellum basal body"/>
    <property type="evidence" value="ECO:0007669"/>
    <property type="project" value="UniProtKB-SubCell"/>
</dbReference>
<evidence type="ECO:0000256" key="1">
    <source>
        <dbReference type="ARBA" id="ARBA00004117"/>
    </source>
</evidence>
<dbReference type="Proteomes" id="UP000199608">
    <property type="component" value="Unassembled WGS sequence"/>
</dbReference>
<dbReference type="AlphaFoldDB" id="A0A1H2DSQ5"/>
<dbReference type="HAMAP" id="MF_00724">
    <property type="entry name" value="FliE"/>
    <property type="match status" value="1"/>
</dbReference>
<dbReference type="InterPro" id="IPR001624">
    <property type="entry name" value="FliE"/>
</dbReference>
<evidence type="ECO:0000313" key="6">
    <source>
        <dbReference type="EMBL" id="SDT85929.1"/>
    </source>
</evidence>
<dbReference type="PANTHER" id="PTHR34653:SF1">
    <property type="entry name" value="FLAGELLAR HOOK-BASAL BODY COMPLEX PROTEIN FLIE"/>
    <property type="match status" value="1"/>
</dbReference>
<dbReference type="RefSeq" id="WP_092230301.1">
    <property type="nucleotide sequence ID" value="NZ_FNLL01000002.1"/>
</dbReference>
<dbReference type="NCBIfam" id="TIGR00205">
    <property type="entry name" value="fliE"/>
    <property type="match status" value="1"/>
</dbReference>
<evidence type="ECO:0000313" key="7">
    <source>
        <dbReference type="Proteomes" id="UP000199608"/>
    </source>
</evidence>
<dbReference type="GO" id="GO:0005198">
    <property type="term" value="F:structural molecule activity"/>
    <property type="evidence" value="ECO:0007669"/>
    <property type="project" value="UniProtKB-UniRule"/>
</dbReference>
<dbReference type="Pfam" id="PF02049">
    <property type="entry name" value="FliE"/>
    <property type="match status" value="1"/>
</dbReference>
<sequence>MMTGINGINKISLNTETLPDRISRRNPEFARRMEEAIKDVNSKQHIADDSIEKVIQGEMGIHEGMMALGKADTSLKILAQVRNKAMAAYNEIMRMQV</sequence>